<evidence type="ECO:0000313" key="3">
    <source>
        <dbReference type="EMBL" id="NML12162.1"/>
    </source>
</evidence>
<feature type="domain" description="TrwC relaxase" evidence="2">
    <location>
        <begin position="12"/>
        <end position="281"/>
    </location>
</feature>
<organism evidence="3 4">
    <name type="scientific">Sphingobium psychrophilum</name>
    <dbReference type="NCBI Taxonomy" id="2728834"/>
    <lineage>
        <taxon>Bacteria</taxon>
        <taxon>Pseudomonadati</taxon>
        <taxon>Pseudomonadota</taxon>
        <taxon>Alphaproteobacteria</taxon>
        <taxon>Sphingomonadales</taxon>
        <taxon>Sphingomonadaceae</taxon>
        <taxon>Sphingobium</taxon>
    </lineage>
</organism>
<feature type="region of interest" description="Disordered" evidence="1">
    <location>
        <begin position="952"/>
        <end position="977"/>
    </location>
</feature>
<sequence length="977" mass="107624">MMHPRRLTGTAGNIARYYAIGDYYTKGGTEGSQWGGGLAEELGLSGEVDPKTFESLLRGAVAGQQLGRHREGGIEHHPGWDFALSAPKSVSVMALAVGDARIADAHEQAVSVALSWLEEQAQLRRREDGRVLHETTGRLLWARFTENASRELDPHLHTHVVVLNMTNRARDAPMASLETRAMYSEQMSAGQIYRNELAQGLRALGYEIAADPRRGLFEIRGVRPQLIADMSQRAEQIDAHAREHGLEGQAARRKSFYATRGPKEKIGLETLHLQWRTRLGEHAPALDSLRAEAEKGGERIFPLAPAEAARAALFGLRQTEGREAVNPLGRLITRALAPHVGEVRFGDVRPLLEGHEAGRKLLATREQTGDQILNRGRTTRRSVRFEQALAQHLALSIEDGQPIASSDRLLGVLESAGLSPLQERALVNLALSRDRVTGLHGVAGAGKSMLIATLHRGAEPGATLHALAPTSSAAANLGDTAGIKSRTVASLLAEGGYGLSGRDVLVLDEAGQLGNRQALRVLEISRRTGARLILLGDNKQTGAIEQGKAFWLMQQLGMPTAQLTESRRQETARMKDAVTRARAGDYAGSLEQLDKVVSGGDAESLAKGLVAEWTRLRPETRASTNILVLDNATRLIVNTQVRETLQREGVVAAQDARLNILSPAGLTEQEKHLARFYTSGQVVTFSRDQAEAGLARDTEYRVLVIVRDERGRPQVRLVDEQGRIVRWDPRLTKGGQVNIFVSETRSLAQGDRIQWRLVSHELGIKNAQRGTVEALDGSLATIRWDKGDRAQTIDLSRHKSWDHGYAETIYAAQSRTYARVYVLAPLGSPLVTGQNYYTAITRARLGVKLWTQDKDRLVEKLERSSGEKTSALEGLGRIDRDRADRFTEREPARIEEMRRAQQQERRQNSDRLLSARLHRRASGRRGLGVRLATNARSLAEALDRHLNSLLDRTGPAERQADRSEAKLPQGGRHGIDR</sequence>
<feature type="compositionally biased region" description="Basic and acidic residues" evidence="1">
    <location>
        <begin position="876"/>
        <end position="909"/>
    </location>
</feature>
<dbReference type="InterPro" id="IPR014862">
    <property type="entry name" value="TrwC"/>
</dbReference>
<evidence type="ECO:0000256" key="1">
    <source>
        <dbReference type="SAM" id="MobiDB-lite"/>
    </source>
</evidence>
<proteinExistence type="predicted"/>
<dbReference type="NCBIfam" id="TIGR02686">
    <property type="entry name" value="relax_trwC"/>
    <property type="match status" value="1"/>
</dbReference>
<gene>
    <name evidence="3" type="ORF">HHL08_18765</name>
</gene>
<dbReference type="Gene3D" id="3.40.50.300">
    <property type="entry name" value="P-loop containing nucleotide triphosphate hydrolases"/>
    <property type="match status" value="2"/>
</dbReference>
<comment type="caution">
    <text evidence="3">The sequence shown here is derived from an EMBL/GenBank/DDBJ whole genome shotgun (WGS) entry which is preliminary data.</text>
</comment>
<feature type="region of interest" description="Disordered" evidence="1">
    <location>
        <begin position="869"/>
        <end position="918"/>
    </location>
</feature>
<dbReference type="Proteomes" id="UP000519023">
    <property type="component" value="Unassembled WGS sequence"/>
</dbReference>
<reference evidence="3 4" key="1">
    <citation type="submission" date="2020-04" db="EMBL/GenBank/DDBJ databases">
        <title>Sphingobium sp. AR-3-1 isolated from Arctic soil.</title>
        <authorList>
            <person name="Dahal R.H."/>
            <person name="Chaudhary D.K."/>
        </authorList>
    </citation>
    <scope>NUCLEOTIDE SEQUENCE [LARGE SCALE GENOMIC DNA]</scope>
    <source>
        <strain evidence="3 4">AR-3-1</strain>
    </source>
</reference>
<keyword evidence="4" id="KW-1185">Reference proteome</keyword>
<dbReference type="NCBIfam" id="NF041492">
    <property type="entry name" value="MobF"/>
    <property type="match status" value="1"/>
</dbReference>
<dbReference type="SUPFAM" id="SSF55464">
    <property type="entry name" value="Origin of replication-binding domain, RBD-like"/>
    <property type="match status" value="1"/>
</dbReference>
<dbReference type="EMBL" id="JABBFV010000017">
    <property type="protein sequence ID" value="NML12162.1"/>
    <property type="molecule type" value="Genomic_DNA"/>
</dbReference>
<evidence type="ECO:0000259" key="2">
    <source>
        <dbReference type="Pfam" id="PF08751"/>
    </source>
</evidence>
<dbReference type="Pfam" id="PF08751">
    <property type="entry name" value="TrwC"/>
    <property type="match status" value="1"/>
</dbReference>
<dbReference type="RefSeq" id="WP_169574568.1">
    <property type="nucleotide sequence ID" value="NZ_JABBFV010000017.1"/>
</dbReference>
<accession>A0A7X9WYE2</accession>
<dbReference type="CDD" id="cd18809">
    <property type="entry name" value="SF1_C_RecD"/>
    <property type="match status" value="1"/>
</dbReference>
<feature type="compositionally biased region" description="Basic and acidic residues" evidence="1">
    <location>
        <begin position="954"/>
        <end position="965"/>
    </location>
</feature>
<dbReference type="AlphaFoldDB" id="A0A7X9WYE2"/>
<evidence type="ECO:0000313" key="4">
    <source>
        <dbReference type="Proteomes" id="UP000519023"/>
    </source>
</evidence>
<protein>
    <submittedName>
        <fullName evidence="3">Relaxase domain-containing protein</fullName>
    </submittedName>
</protein>
<dbReference type="Pfam" id="PF13604">
    <property type="entry name" value="AAA_30"/>
    <property type="match status" value="1"/>
</dbReference>
<dbReference type="SUPFAM" id="SSF52540">
    <property type="entry name" value="P-loop containing nucleoside triphosphate hydrolases"/>
    <property type="match status" value="2"/>
</dbReference>
<name>A0A7X9WYE2_9SPHN</name>
<dbReference type="InterPro" id="IPR027417">
    <property type="entry name" value="P-loop_NTPase"/>
</dbReference>
<dbReference type="InterPro" id="IPR014059">
    <property type="entry name" value="TraI/TrwC_relax"/>
</dbReference>